<dbReference type="OrthoDB" id="428577at2759"/>
<dbReference type="OMA" id="MDQHKTI"/>
<dbReference type="GO" id="GO:0042446">
    <property type="term" value="P:hormone biosynthetic process"/>
    <property type="evidence" value="ECO:0007669"/>
    <property type="project" value="UniProtKB-KW"/>
</dbReference>
<dbReference type="PANTHER" id="PTHR11781">
    <property type="entry name" value="IODOTHYRONINE DEIODINASE"/>
    <property type="match status" value="1"/>
</dbReference>
<evidence type="ECO:0000313" key="2">
    <source>
        <dbReference type="EnsemblMetazoa" id="XP_038077112.1"/>
    </source>
</evidence>
<dbReference type="Pfam" id="PF00837">
    <property type="entry name" value="T4_deiodinase"/>
    <property type="match status" value="1"/>
</dbReference>
<accession>A0A914BNP7</accession>
<name>A0A914BNP7_PATMI</name>
<dbReference type="PANTHER" id="PTHR11781:SF22">
    <property type="entry name" value="TYPE I IODOTHYRONINE DEIODINASE"/>
    <property type="match status" value="1"/>
</dbReference>
<dbReference type="EnsemblMetazoa" id="XM_038221184.1">
    <property type="protein sequence ID" value="XP_038077112.1"/>
    <property type="gene ID" value="LOC119744961"/>
</dbReference>
<keyword evidence="1" id="KW-0893">Thyroid hormones biosynthesis</keyword>
<dbReference type="GeneID" id="119744961"/>
<dbReference type="InterPro" id="IPR000643">
    <property type="entry name" value="Iodothyronine_deiodinase"/>
</dbReference>
<dbReference type="Gene3D" id="3.40.30.10">
    <property type="entry name" value="Glutaredoxin"/>
    <property type="match status" value="1"/>
</dbReference>
<comment type="similarity">
    <text evidence="1">Belongs to the iodothyronine deiodinase family.</text>
</comment>
<evidence type="ECO:0000313" key="3">
    <source>
        <dbReference type="Proteomes" id="UP000887568"/>
    </source>
</evidence>
<sequence>MFGVTAACVLGGTLHELFRDFKDRVDFLCVYLAEAHPKGRWGFGFDYQKMDQHKTIQERVEVARSLMEIDAQNHHTFTDDLSSQTKLRLVLDNMDNGFALAYDAHPDRILVIEGGRVTFIGRNVNDQLDQPHMLMTDEAREWLQERLG</sequence>
<reference evidence="2" key="1">
    <citation type="submission" date="2022-11" db="UniProtKB">
        <authorList>
            <consortium name="EnsemblMetazoa"/>
        </authorList>
    </citation>
    <scope>IDENTIFICATION</scope>
</reference>
<dbReference type="AlphaFoldDB" id="A0A914BNP7"/>
<dbReference type="Proteomes" id="UP000887568">
    <property type="component" value="Unplaced"/>
</dbReference>
<comment type="function">
    <text evidence="1">Responsible for the deiodination of T4 (3,5,3',5'-tetraiodothyronine).</text>
</comment>
<dbReference type="RefSeq" id="XP_038077112.1">
    <property type="nucleotide sequence ID" value="XM_038221184.1"/>
</dbReference>
<organism evidence="2 3">
    <name type="scientific">Patiria miniata</name>
    <name type="common">Bat star</name>
    <name type="synonym">Asterina miniata</name>
    <dbReference type="NCBI Taxonomy" id="46514"/>
    <lineage>
        <taxon>Eukaryota</taxon>
        <taxon>Metazoa</taxon>
        <taxon>Echinodermata</taxon>
        <taxon>Eleutherozoa</taxon>
        <taxon>Asterozoa</taxon>
        <taxon>Asteroidea</taxon>
        <taxon>Valvatacea</taxon>
        <taxon>Valvatida</taxon>
        <taxon>Asterinidae</taxon>
        <taxon>Patiria</taxon>
    </lineage>
</organism>
<proteinExistence type="inferred from homology"/>
<dbReference type="GO" id="GO:0004800">
    <property type="term" value="F:thyroxine 5'-deiodinase activity"/>
    <property type="evidence" value="ECO:0007669"/>
    <property type="project" value="InterPro"/>
</dbReference>
<protein>
    <recommendedName>
        <fullName evidence="1">Iodothyronine deiodinase</fullName>
    </recommendedName>
</protein>
<keyword evidence="1" id="KW-0712">Selenocysteine</keyword>
<dbReference type="GO" id="GO:0042403">
    <property type="term" value="P:thyroid hormone metabolic process"/>
    <property type="evidence" value="ECO:0007669"/>
    <property type="project" value="TreeGrafter"/>
</dbReference>
<keyword evidence="1" id="KW-0560">Oxidoreductase</keyword>
<keyword evidence="3" id="KW-1185">Reference proteome</keyword>
<evidence type="ECO:0000256" key="1">
    <source>
        <dbReference type="RuleBase" id="RU000676"/>
    </source>
</evidence>